<keyword evidence="3" id="KW-0472">Membrane</keyword>
<evidence type="ECO:0000313" key="4">
    <source>
        <dbReference type="EnsemblMetazoa" id="XP_019758137.1"/>
    </source>
</evidence>
<organism evidence="4 5">
    <name type="scientific">Dendroctonus ponderosae</name>
    <name type="common">Mountain pine beetle</name>
    <dbReference type="NCBI Taxonomy" id="77166"/>
    <lineage>
        <taxon>Eukaryota</taxon>
        <taxon>Metazoa</taxon>
        <taxon>Ecdysozoa</taxon>
        <taxon>Arthropoda</taxon>
        <taxon>Hexapoda</taxon>
        <taxon>Insecta</taxon>
        <taxon>Pterygota</taxon>
        <taxon>Neoptera</taxon>
        <taxon>Endopterygota</taxon>
        <taxon>Coleoptera</taxon>
        <taxon>Polyphaga</taxon>
        <taxon>Cucujiformia</taxon>
        <taxon>Curculionidae</taxon>
        <taxon>Scolytinae</taxon>
        <taxon>Dendroctonus</taxon>
    </lineage>
</organism>
<sequence length="799" mass="90672">MDTNAVIGSIVFVLMTGCVTMCLTYFYYGGRSKSYEELWEENKQLQAANRNLVQSAYAKPKEKKNKKAKKGNKNNAAPTTEEASSKEASWETIEDSPEPEEAKPQAKPKLSNNNSAAKPQTKQSKSHVVFVENTTEVPIEKELASKKRAKRVRSILDKKSSKTEIILPVIGTTPVANHFEDTQPKDEIMLLISSSKIETKAEKAPKKNKQTKPEVQPVEKNNAAEQPEVILEKEKIKEEVVLAVVQEPAAPAASIGKEKKKKKSEFNPKQPIPGDKIIEAIRNSEISHTESQLLVDLILNKQQEHSIITDEWSEGKSDPVQKLKKQLAEREKQVAEGQEALTAVQAKLKEIRMEQQSEKSQLLQLLNSSSLRQKRIQELEDLRNADSANFEMVVEENKALKMQMNQLEAAMITLQETDAHFKAENLQLGEQLQLLTRQRKEQDTNYQNLLIKLQALESNHSYALSAAQEETRRLSEQLMLTTSTLAQEEHKNEMIAQLQSELLQLKEERCEQINGSTEVTKNQEVQILNLTTEISFLKLQLTKFQQSLHEEEAKYLEDQKAADQKCKLLESEIEEHRSKNDQLRKKNWKLVEALKAAESRNATECHKSTQVEVHEAVDTHQNNTAEMVKLKLQADHYRNALDESVTTLNALQDQIVAEESTWRSLLAEKDEEIRDLKTQCIPEKTALTPNPPDSNGVQFAFKCIEKSLPIIIDELENKISTLESQLAGEHENLNVAKPLNTQPHTPENNFVSRQELDATCIKLSSQLKLQKEFLENESSQNNDVANCLKVETRNEPTEY</sequence>
<evidence type="ECO:0000256" key="3">
    <source>
        <dbReference type="SAM" id="Phobius"/>
    </source>
</evidence>
<feature type="coiled-coil region" evidence="1">
    <location>
        <begin position="559"/>
        <end position="600"/>
    </location>
</feature>
<keyword evidence="1" id="KW-0175">Coiled coil</keyword>
<dbReference type="PANTHER" id="PTHR18939:SF4">
    <property type="entry name" value="RIBOSOME-BINDING PROTEIN 1"/>
    <property type="match status" value="1"/>
</dbReference>
<accession>A0AAR5PB81</accession>
<name>A0AAR5PB81_DENPD</name>
<evidence type="ECO:0000256" key="1">
    <source>
        <dbReference type="SAM" id="Coils"/>
    </source>
</evidence>
<feature type="compositionally biased region" description="Basic residues" evidence="2">
    <location>
        <begin position="61"/>
        <end position="72"/>
    </location>
</feature>
<evidence type="ECO:0000313" key="5">
    <source>
        <dbReference type="Proteomes" id="UP000019118"/>
    </source>
</evidence>
<dbReference type="EnsemblMetazoa" id="XM_019902578.1">
    <property type="protein sequence ID" value="XP_019758137.1"/>
    <property type="gene ID" value="LOC109536389"/>
</dbReference>
<evidence type="ECO:0008006" key="6">
    <source>
        <dbReference type="Google" id="ProtNLM"/>
    </source>
</evidence>
<feature type="transmembrane region" description="Helical" evidence="3">
    <location>
        <begin position="6"/>
        <end position="28"/>
    </location>
</feature>
<reference evidence="4" key="2">
    <citation type="submission" date="2024-08" db="UniProtKB">
        <authorList>
            <consortium name="EnsemblMetazoa"/>
        </authorList>
    </citation>
    <scope>IDENTIFICATION</scope>
</reference>
<feature type="region of interest" description="Disordered" evidence="2">
    <location>
        <begin position="199"/>
        <end position="225"/>
    </location>
</feature>
<feature type="region of interest" description="Disordered" evidence="2">
    <location>
        <begin position="252"/>
        <end position="273"/>
    </location>
</feature>
<feature type="region of interest" description="Disordered" evidence="2">
    <location>
        <begin position="56"/>
        <end position="129"/>
    </location>
</feature>
<keyword evidence="3" id="KW-1133">Transmembrane helix</keyword>
<proteinExistence type="predicted"/>
<dbReference type="GO" id="GO:0005789">
    <property type="term" value="C:endoplasmic reticulum membrane"/>
    <property type="evidence" value="ECO:0007669"/>
    <property type="project" value="TreeGrafter"/>
</dbReference>
<keyword evidence="5" id="KW-1185">Reference proteome</keyword>
<dbReference type="AlphaFoldDB" id="A0AAR5PB81"/>
<evidence type="ECO:0000256" key="2">
    <source>
        <dbReference type="SAM" id="MobiDB-lite"/>
    </source>
</evidence>
<dbReference type="KEGG" id="dpa:109536389"/>
<dbReference type="GeneID" id="109536389"/>
<feature type="compositionally biased region" description="Polar residues" evidence="2">
    <location>
        <begin position="110"/>
        <end position="123"/>
    </location>
</feature>
<reference evidence="5" key="1">
    <citation type="journal article" date="2013" name="Genome Biol.">
        <title>Draft genome of the mountain pine beetle, Dendroctonus ponderosae Hopkins, a major forest pest.</title>
        <authorList>
            <person name="Keeling C.I."/>
            <person name="Yuen M.M."/>
            <person name="Liao N.Y."/>
            <person name="Docking T.R."/>
            <person name="Chan S.K."/>
            <person name="Taylor G.A."/>
            <person name="Palmquist D.L."/>
            <person name="Jackman S.D."/>
            <person name="Nguyen A."/>
            <person name="Li M."/>
            <person name="Henderson H."/>
            <person name="Janes J.K."/>
            <person name="Zhao Y."/>
            <person name="Pandoh P."/>
            <person name="Moore R."/>
            <person name="Sperling F.A."/>
            <person name="Huber D.P."/>
            <person name="Birol I."/>
            <person name="Jones S.J."/>
            <person name="Bohlmann J."/>
        </authorList>
    </citation>
    <scope>NUCLEOTIDE SEQUENCE</scope>
</reference>
<dbReference type="InterPro" id="IPR040248">
    <property type="entry name" value="RRBP1"/>
</dbReference>
<protein>
    <recommendedName>
        <fullName evidence="6">Ribosome receptor lysine/proline rich domain-containing protein</fullName>
    </recommendedName>
</protein>
<dbReference type="PANTHER" id="PTHR18939">
    <property type="entry name" value="RIBOSOME BINDING PROTEIN-1"/>
    <property type="match status" value="1"/>
</dbReference>
<dbReference type="Proteomes" id="UP000019118">
    <property type="component" value="Unassembled WGS sequence"/>
</dbReference>
<feature type="coiled-coil region" evidence="1">
    <location>
        <begin position="390"/>
        <end position="459"/>
    </location>
</feature>
<keyword evidence="3" id="KW-0812">Transmembrane</keyword>